<evidence type="ECO:0000313" key="3">
    <source>
        <dbReference type="Proteomes" id="UP001642409"/>
    </source>
</evidence>
<evidence type="ECO:0000313" key="1">
    <source>
        <dbReference type="EMBL" id="CAI9963465.1"/>
    </source>
</evidence>
<reference evidence="2 3" key="2">
    <citation type="submission" date="2024-07" db="EMBL/GenBank/DDBJ databases">
        <authorList>
            <person name="Akdeniz Z."/>
        </authorList>
    </citation>
    <scope>NUCLEOTIDE SEQUENCE [LARGE SCALE GENOMIC DNA]</scope>
</reference>
<dbReference type="AlphaFoldDB" id="A0AA86QRV5"/>
<proteinExistence type="predicted"/>
<organism evidence="1">
    <name type="scientific">Hexamita inflata</name>
    <dbReference type="NCBI Taxonomy" id="28002"/>
    <lineage>
        <taxon>Eukaryota</taxon>
        <taxon>Metamonada</taxon>
        <taxon>Diplomonadida</taxon>
        <taxon>Hexamitidae</taxon>
        <taxon>Hexamitinae</taxon>
        <taxon>Hexamita</taxon>
    </lineage>
</organism>
<dbReference type="EMBL" id="CAXDID020000288">
    <property type="protein sequence ID" value="CAL6070981.1"/>
    <property type="molecule type" value="Genomic_DNA"/>
</dbReference>
<dbReference type="EMBL" id="CATOUU010000968">
    <property type="protein sequence ID" value="CAI9963465.1"/>
    <property type="molecule type" value="Genomic_DNA"/>
</dbReference>
<comment type="caution">
    <text evidence="1">The sequence shown here is derived from an EMBL/GenBank/DDBJ whole genome shotgun (WGS) entry which is preliminary data.</text>
</comment>
<protein>
    <submittedName>
        <fullName evidence="1">Uncharacterized protein</fullName>
    </submittedName>
</protein>
<accession>A0AA86QRV5</accession>
<reference evidence="1" key="1">
    <citation type="submission" date="2023-06" db="EMBL/GenBank/DDBJ databases">
        <authorList>
            <person name="Kurt Z."/>
        </authorList>
    </citation>
    <scope>NUCLEOTIDE SEQUENCE</scope>
</reference>
<keyword evidence="3" id="KW-1185">Reference proteome</keyword>
<dbReference type="Proteomes" id="UP001642409">
    <property type="component" value="Unassembled WGS sequence"/>
</dbReference>
<sequence length="173" mass="19866">MMLSKLDLSKIQSDSQLQQLPSKDSGRVYEIATTLKLADINGSLRLKVCITIAYMLATTDSFVVEQLNNEYKISTKQLSGYLLNKISQYIRIQPTHLLQTIEDIKQDLLMMNEICVCAFGVVNFIHRKYNTNQIWDIPDVIQLFETNNLHDIEKECIILQKASPRGRIVGKQF</sequence>
<gene>
    <name evidence="1" type="ORF">HINF_LOCUS51110</name>
    <name evidence="2" type="ORF">HINF_LOCUS54926</name>
</gene>
<name>A0AA86QRV5_9EUKA</name>
<evidence type="ECO:0000313" key="2">
    <source>
        <dbReference type="EMBL" id="CAL6070981.1"/>
    </source>
</evidence>